<dbReference type="Proteomes" id="UP000201728">
    <property type="component" value="Chromosome"/>
</dbReference>
<dbReference type="OrthoDB" id="5654087at2"/>
<dbReference type="Gene3D" id="1.20.1440.330">
    <property type="match status" value="1"/>
</dbReference>
<evidence type="ECO:0000256" key="1">
    <source>
        <dbReference type="SAM" id="MobiDB-lite"/>
    </source>
</evidence>
<feature type="compositionally biased region" description="Basic and acidic residues" evidence="1">
    <location>
        <begin position="182"/>
        <end position="202"/>
    </location>
</feature>
<dbReference type="InterPro" id="IPR044887">
    <property type="entry name" value="SoDot-IcmSS_sf"/>
</dbReference>
<dbReference type="Pfam" id="PF16848">
    <property type="entry name" value="SoDot-IcmSS"/>
    <property type="match status" value="1"/>
</dbReference>
<reference evidence="3" key="1">
    <citation type="submission" date="2016-07" db="EMBL/GenBank/DDBJ databases">
        <authorList>
            <person name="Florea S."/>
            <person name="Webb J.S."/>
            <person name="Jaromczyk J."/>
            <person name="Schardl C.L."/>
        </authorList>
    </citation>
    <scope>NUCLEOTIDE SEQUENCE [LARGE SCALE GENOMIC DNA]</scope>
    <source>
        <strain evidence="3">CDC-D5610</strain>
    </source>
</reference>
<sequence>MGFELAAYETITAKFEQAVIKYMGYYGKTRIEQLKDTRRPHIEFLKAVITEVNKLPEETQAQKKSKSCILSGFIYIVSEGLPPNSSYLRDLLLDAIGVVMKTNQNIEKKLTPNEIDPRSAVKMTSEAMKFYTSLVFTPDMEKMHENHPFSKIEKLDLTAFEDRGDDMCSANRKLSRRGARTTTERDIQKREREEREQEERQRKEGKKSTSSPYNLLDWIGGSSKKEEREYDDEEDLSSDNKATV</sequence>
<evidence type="ECO:0000313" key="3">
    <source>
        <dbReference type="Proteomes" id="UP000201728"/>
    </source>
</evidence>
<dbReference type="KEGG" id="lcd:clem_11170"/>
<dbReference type="InterPro" id="IPR031758">
    <property type="entry name" value="SoDot-IcmSS"/>
</dbReference>
<evidence type="ECO:0008006" key="4">
    <source>
        <dbReference type="Google" id="ProtNLM"/>
    </source>
</evidence>
<evidence type="ECO:0000313" key="2">
    <source>
        <dbReference type="EMBL" id="ASQ46780.1"/>
    </source>
</evidence>
<proteinExistence type="predicted"/>
<dbReference type="AlphaFoldDB" id="A0A222P4K0"/>
<protein>
    <recommendedName>
        <fullName evidence="4">Dot/Icm T4SS effector</fullName>
    </recommendedName>
</protein>
<feature type="region of interest" description="Disordered" evidence="1">
    <location>
        <begin position="171"/>
        <end position="244"/>
    </location>
</feature>
<dbReference type="EMBL" id="CP016397">
    <property type="protein sequence ID" value="ASQ46780.1"/>
    <property type="molecule type" value="Genomic_DNA"/>
</dbReference>
<dbReference type="RefSeq" id="WP_157698235.1">
    <property type="nucleotide sequence ID" value="NZ_CP016397.1"/>
</dbReference>
<keyword evidence="3" id="KW-1185">Reference proteome</keyword>
<gene>
    <name evidence="2" type="ORF">clem_11170</name>
</gene>
<accession>A0A222P4K0</accession>
<name>A0A222P4K0_9GAMM</name>
<organism evidence="2 3">
    <name type="scientific">Legionella clemsonensis</name>
    <dbReference type="NCBI Taxonomy" id="1867846"/>
    <lineage>
        <taxon>Bacteria</taxon>
        <taxon>Pseudomonadati</taxon>
        <taxon>Pseudomonadota</taxon>
        <taxon>Gammaproteobacteria</taxon>
        <taxon>Legionellales</taxon>
        <taxon>Legionellaceae</taxon>
        <taxon>Legionella</taxon>
    </lineage>
</organism>